<feature type="compositionally biased region" description="Polar residues" evidence="9">
    <location>
        <begin position="297"/>
        <end position="307"/>
    </location>
</feature>
<dbReference type="OrthoDB" id="3222at2759"/>
<feature type="transmembrane region" description="Helical" evidence="10">
    <location>
        <begin position="246"/>
        <end position="268"/>
    </location>
</feature>
<evidence type="ECO:0000313" key="11">
    <source>
        <dbReference type="EMBL" id="KAE9406154.1"/>
    </source>
</evidence>
<dbReference type="SUPFAM" id="SSF81338">
    <property type="entry name" value="Aquaporin-like"/>
    <property type="match status" value="1"/>
</dbReference>
<evidence type="ECO:0000256" key="8">
    <source>
        <dbReference type="RuleBase" id="RU000477"/>
    </source>
</evidence>
<name>A0A6A4IBI2_9AGAR</name>
<evidence type="ECO:0000256" key="6">
    <source>
        <dbReference type="ARBA" id="ARBA00022989"/>
    </source>
</evidence>
<feature type="transmembrane region" description="Helical" evidence="10">
    <location>
        <begin position="168"/>
        <end position="186"/>
    </location>
</feature>
<proteinExistence type="inferred from homology"/>
<evidence type="ECO:0000256" key="4">
    <source>
        <dbReference type="ARBA" id="ARBA00022692"/>
    </source>
</evidence>
<protein>
    <submittedName>
        <fullName evidence="11">Aquaporin 2</fullName>
    </submittedName>
</protein>
<feature type="transmembrane region" description="Helical" evidence="10">
    <location>
        <begin position="198"/>
        <end position="215"/>
    </location>
</feature>
<evidence type="ECO:0000256" key="10">
    <source>
        <dbReference type="SAM" id="Phobius"/>
    </source>
</evidence>
<dbReference type="GO" id="GO:0015254">
    <property type="term" value="F:glycerol channel activity"/>
    <property type="evidence" value="ECO:0007669"/>
    <property type="project" value="TreeGrafter"/>
</dbReference>
<keyword evidence="7 10" id="KW-0472">Membrane</keyword>
<dbReference type="Proteomes" id="UP000799118">
    <property type="component" value="Unassembled WGS sequence"/>
</dbReference>
<dbReference type="GO" id="GO:0005886">
    <property type="term" value="C:plasma membrane"/>
    <property type="evidence" value="ECO:0007669"/>
    <property type="project" value="TreeGrafter"/>
</dbReference>
<feature type="transmembrane region" description="Helical" evidence="10">
    <location>
        <begin position="30"/>
        <end position="49"/>
    </location>
</feature>
<comment type="subcellular location">
    <subcellularLocation>
        <location evidence="1">Membrane</location>
        <topology evidence="1">Multi-pass membrane protein</topology>
    </subcellularLocation>
</comment>
<dbReference type="GO" id="GO:0015250">
    <property type="term" value="F:water channel activity"/>
    <property type="evidence" value="ECO:0007669"/>
    <property type="project" value="TreeGrafter"/>
</dbReference>
<dbReference type="PRINTS" id="PR00783">
    <property type="entry name" value="MINTRINSICP"/>
</dbReference>
<dbReference type="InterPro" id="IPR000425">
    <property type="entry name" value="MIP"/>
</dbReference>
<dbReference type="EMBL" id="ML769404">
    <property type="protein sequence ID" value="KAE9406154.1"/>
    <property type="molecule type" value="Genomic_DNA"/>
</dbReference>
<evidence type="ECO:0000256" key="5">
    <source>
        <dbReference type="ARBA" id="ARBA00022737"/>
    </source>
</evidence>
<evidence type="ECO:0000256" key="3">
    <source>
        <dbReference type="ARBA" id="ARBA00022448"/>
    </source>
</evidence>
<dbReference type="PROSITE" id="PS00221">
    <property type="entry name" value="MIP"/>
    <property type="match status" value="1"/>
</dbReference>
<gene>
    <name evidence="11" type="ORF">BT96DRAFT_987844</name>
</gene>
<dbReference type="AlphaFoldDB" id="A0A6A4IBI2"/>
<keyword evidence="12" id="KW-1185">Reference proteome</keyword>
<dbReference type="Pfam" id="PF00230">
    <property type="entry name" value="MIP"/>
    <property type="match status" value="1"/>
</dbReference>
<keyword evidence="4 8" id="KW-0812">Transmembrane</keyword>
<dbReference type="InterPro" id="IPR023271">
    <property type="entry name" value="Aquaporin-like"/>
</dbReference>
<feature type="region of interest" description="Disordered" evidence="9">
    <location>
        <begin position="291"/>
        <end position="314"/>
    </location>
</feature>
<feature type="transmembrane region" description="Helical" evidence="10">
    <location>
        <begin position="107"/>
        <end position="125"/>
    </location>
</feature>
<dbReference type="Gene3D" id="1.20.1080.10">
    <property type="entry name" value="Glycerol uptake facilitator protein"/>
    <property type="match status" value="1"/>
</dbReference>
<accession>A0A6A4IBI2</accession>
<evidence type="ECO:0000313" key="12">
    <source>
        <dbReference type="Proteomes" id="UP000799118"/>
    </source>
</evidence>
<organism evidence="11 12">
    <name type="scientific">Gymnopus androsaceus JB14</name>
    <dbReference type="NCBI Taxonomy" id="1447944"/>
    <lineage>
        <taxon>Eukaryota</taxon>
        <taxon>Fungi</taxon>
        <taxon>Dikarya</taxon>
        <taxon>Basidiomycota</taxon>
        <taxon>Agaricomycotina</taxon>
        <taxon>Agaricomycetes</taxon>
        <taxon>Agaricomycetidae</taxon>
        <taxon>Agaricales</taxon>
        <taxon>Marasmiineae</taxon>
        <taxon>Omphalotaceae</taxon>
        <taxon>Gymnopus</taxon>
    </lineage>
</organism>
<keyword evidence="3 8" id="KW-0813">Transport</keyword>
<evidence type="ECO:0000256" key="1">
    <source>
        <dbReference type="ARBA" id="ARBA00004141"/>
    </source>
</evidence>
<evidence type="ECO:0000256" key="7">
    <source>
        <dbReference type="ARBA" id="ARBA00023136"/>
    </source>
</evidence>
<dbReference type="InterPro" id="IPR022357">
    <property type="entry name" value="MIP_CS"/>
</dbReference>
<dbReference type="PANTHER" id="PTHR43829:SF14">
    <property type="entry name" value="AQUAPORIN 3"/>
    <property type="match status" value="1"/>
</dbReference>
<reference evidence="11" key="1">
    <citation type="journal article" date="2019" name="Environ. Microbiol.">
        <title>Fungal ecological strategies reflected in gene transcription - a case study of two litter decomposers.</title>
        <authorList>
            <person name="Barbi F."/>
            <person name="Kohler A."/>
            <person name="Barry K."/>
            <person name="Baskaran P."/>
            <person name="Daum C."/>
            <person name="Fauchery L."/>
            <person name="Ihrmark K."/>
            <person name="Kuo A."/>
            <person name="LaButti K."/>
            <person name="Lipzen A."/>
            <person name="Morin E."/>
            <person name="Grigoriev I.V."/>
            <person name="Henrissat B."/>
            <person name="Lindahl B."/>
            <person name="Martin F."/>
        </authorList>
    </citation>
    <scope>NUCLEOTIDE SEQUENCE</scope>
    <source>
        <strain evidence="11">JB14</strain>
    </source>
</reference>
<evidence type="ECO:0000256" key="2">
    <source>
        <dbReference type="ARBA" id="ARBA00006175"/>
    </source>
</evidence>
<comment type="similarity">
    <text evidence="2 8">Belongs to the MIP/aquaporin (TC 1.A.8) family.</text>
</comment>
<evidence type="ECO:0000256" key="9">
    <source>
        <dbReference type="SAM" id="MobiDB-lite"/>
    </source>
</evidence>
<sequence length="314" mass="33976">MSNVVHLRDVQTRSKIFTAWERHRHTSVHWLVECFAEFLGVFFYVYAGVGSQIGYILFSKSVWRTPVELSFAIGICGATSGGHFNPAVTITMMVFKGFPPLKAARYIVAQILGGYIACLLIYVQWHDLIVKSELALTAAGMEALLFTPEGPAGAFGLYILPGLHLGRVFINELVTDIMLAIVIWGSIDPTNILIPPQFAPVVIALAYGVAIWGFATPSLAANPARDIGGRLAALTIWGKPAAGGKYAAIAALTSIPATMIGVLLYELFLTDYARVIPSSQREYMDVHHHHAHAPGSVGTSDISSTGKSDIEHKV</sequence>
<dbReference type="InterPro" id="IPR050363">
    <property type="entry name" value="MIP/Aquaporin"/>
</dbReference>
<feature type="transmembrane region" description="Helical" evidence="10">
    <location>
        <begin position="69"/>
        <end position="95"/>
    </location>
</feature>
<keyword evidence="5" id="KW-0677">Repeat</keyword>
<dbReference type="PANTHER" id="PTHR43829">
    <property type="entry name" value="AQUAPORIN OR AQUAGLYCEROPORIN RELATED"/>
    <property type="match status" value="1"/>
</dbReference>
<keyword evidence="6 10" id="KW-1133">Transmembrane helix</keyword>